<dbReference type="PANTHER" id="PTHR10961:SF7">
    <property type="entry name" value="FAD DEPENDENT OXIDOREDUCTASE DOMAIN-CONTAINING PROTEIN"/>
    <property type="match status" value="1"/>
</dbReference>
<dbReference type="Gene3D" id="3.50.50.60">
    <property type="entry name" value="FAD/NAD(P)-binding domain"/>
    <property type="match status" value="1"/>
</dbReference>
<name>A0AAE1WDU7_9LAMI</name>
<keyword evidence="3" id="KW-0285">Flavoprotein</keyword>
<comment type="cofactor">
    <cofactor evidence="1">
        <name>FAD</name>
        <dbReference type="ChEBI" id="CHEBI:57692"/>
    </cofactor>
</comment>
<sequence length="402" mass="44280">MEKYNQLFDVIVIGAGVMGSSTAYQTARRGLKTLLLEQFDFLHPRGSSHGESRTIRASYKKDYYCSMVLESSRLWEEAEAEIGYKVYFKTSHLDMGPSDSQFLQAAIDSCQKNSIPARVIDRTQVFEEFSGKFQLPEGWIGMVTPQGGIIKATKAVAMFQTLGVQNGAVLKDNTEVVDIKKDQSTGEIVVFTRADEKIRAKKCVITVGAWTRKLIKTVRGITLPIQPVEIAAYYWKINKGHEDKFTIENGFPTFGSHGDPHIYGTPSLEFPGLIKIPVDDGGACEPEERTWAAPQDLLDSLRECIRERFGGLVDSNGPVITQSCMYSMTPDKDYVIDFLGGEFGEDAVVAGGFSGHGFKMAPVVGRIAAELVASGTAEGVDLTHFRIARFEGNLGGNDEFEL</sequence>
<feature type="domain" description="FAD dependent oxidoreductase" evidence="6">
    <location>
        <begin position="9"/>
        <end position="371"/>
    </location>
</feature>
<dbReference type="InterPro" id="IPR045170">
    <property type="entry name" value="MTOX"/>
</dbReference>
<evidence type="ECO:0000256" key="4">
    <source>
        <dbReference type="ARBA" id="ARBA00022827"/>
    </source>
</evidence>
<dbReference type="AlphaFoldDB" id="A0AAE1WDU7"/>
<dbReference type="SUPFAM" id="SSF51905">
    <property type="entry name" value="FAD/NAD(P)-binding domain"/>
    <property type="match status" value="1"/>
</dbReference>
<dbReference type="NCBIfam" id="NF008425">
    <property type="entry name" value="PRK11259.1"/>
    <property type="match status" value="1"/>
</dbReference>
<dbReference type="EMBL" id="JACGWL010000011">
    <property type="protein sequence ID" value="KAK4391496.1"/>
    <property type="molecule type" value="Genomic_DNA"/>
</dbReference>
<dbReference type="PANTHER" id="PTHR10961">
    <property type="entry name" value="PEROXISOMAL SARCOSINE OXIDASE"/>
    <property type="match status" value="1"/>
</dbReference>
<dbReference type="SUPFAM" id="SSF54373">
    <property type="entry name" value="FAD-linked reductases, C-terminal domain"/>
    <property type="match status" value="1"/>
</dbReference>
<dbReference type="InterPro" id="IPR036188">
    <property type="entry name" value="FAD/NAD-bd_sf"/>
</dbReference>
<evidence type="ECO:0000313" key="8">
    <source>
        <dbReference type="Proteomes" id="UP001289374"/>
    </source>
</evidence>
<evidence type="ECO:0000256" key="2">
    <source>
        <dbReference type="ARBA" id="ARBA00010989"/>
    </source>
</evidence>
<accession>A0AAE1WDU7</accession>
<keyword evidence="4" id="KW-0274">FAD</keyword>
<evidence type="ECO:0000256" key="3">
    <source>
        <dbReference type="ARBA" id="ARBA00022630"/>
    </source>
</evidence>
<reference evidence="7" key="1">
    <citation type="submission" date="2020-06" db="EMBL/GenBank/DDBJ databases">
        <authorList>
            <person name="Li T."/>
            <person name="Hu X."/>
            <person name="Zhang T."/>
            <person name="Song X."/>
            <person name="Zhang H."/>
            <person name="Dai N."/>
            <person name="Sheng W."/>
            <person name="Hou X."/>
            <person name="Wei L."/>
        </authorList>
    </citation>
    <scope>NUCLEOTIDE SEQUENCE</scope>
    <source>
        <strain evidence="7">K16</strain>
        <tissue evidence="7">Leaf</tissue>
    </source>
</reference>
<dbReference type="Pfam" id="PF01266">
    <property type="entry name" value="DAO"/>
    <property type="match status" value="1"/>
</dbReference>
<evidence type="ECO:0000256" key="5">
    <source>
        <dbReference type="ARBA" id="ARBA00023002"/>
    </source>
</evidence>
<evidence type="ECO:0000256" key="1">
    <source>
        <dbReference type="ARBA" id="ARBA00001974"/>
    </source>
</evidence>
<keyword evidence="5" id="KW-0560">Oxidoreductase</keyword>
<comment type="caution">
    <text evidence="7">The sequence shown here is derived from an EMBL/GenBank/DDBJ whole genome shotgun (WGS) entry which is preliminary data.</text>
</comment>
<evidence type="ECO:0000259" key="6">
    <source>
        <dbReference type="Pfam" id="PF01266"/>
    </source>
</evidence>
<dbReference type="InterPro" id="IPR006076">
    <property type="entry name" value="FAD-dep_OxRdtase"/>
</dbReference>
<protein>
    <submittedName>
        <fullName evidence="7">Sarcosine oxidase</fullName>
    </submittedName>
</protein>
<dbReference type="GO" id="GO:0050660">
    <property type="term" value="F:flavin adenine dinucleotide binding"/>
    <property type="evidence" value="ECO:0007669"/>
    <property type="project" value="InterPro"/>
</dbReference>
<reference evidence="7" key="2">
    <citation type="journal article" date="2024" name="Plant">
        <title>Genomic evolution and insights into agronomic trait innovations of Sesamum species.</title>
        <authorList>
            <person name="Miao H."/>
            <person name="Wang L."/>
            <person name="Qu L."/>
            <person name="Liu H."/>
            <person name="Sun Y."/>
            <person name="Le M."/>
            <person name="Wang Q."/>
            <person name="Wei S."/>
            <person name="Zheng Y."/>
            <person name="Lin W."/>
            <person name="Duan Y."/>
            <person name="Cao H."/>
            <person name="Xiong S."/>
            <person name="Wang X."/>
            <person name="Wei L."/>
            <person name="Li C."/>
            <person name="Ma Q."/>
            <person name="Ju M."/>
            <person name="Zhao R."/>
            <person name="Li G."/>
            <person name="Mu C."/>
            <person name="Tian Q."/>
            <person name="Mei H."/>
            <person name="Zhang T."/>
            <person name="Gao T."/>
            <person name="Zhang H."/>
        </authorList>
    </citation>
    <scope>NUCLEOTIDE SEQUENCE</scope>
    <source>
        <strain evidence="7">K16</strain>
    </source>
</reference>
<keyword evidence="8" id="KW-1185">Reference proteome</keyword>
<dbReference type="Proteomes" id="UP001289374">
    <property type="component" value="Unassembled WGS sequence"/>
</dbReference>
<organism evidence="7 8">
    <name type="scientific">Sesamum angolense</name>
    <dbReference type="NCBI Taxonomy" id="2727404"/>
    <lineage>
        <taxon>Eukaryota</taxon>
        <taxon>Viridiplantae</taxon>
        <taxon>Streptophyta</taxon>
        <taxon>Embryophyta</taxon>
        <taxon>Tracheophyta</taxon>
        <taxon>Spermatophyta</taxon>
        <taxon>Magnoliopsida</taxon>
        <taxon>eudicotyledons</taxon>
        <taxon>Gunneridae</taxon>
        <taxon>Pentapetalae</taxon>
        <taxon>asterids</taxon>
        <taxon>lamiids</taxon>
        <taxon>Lamiales</taxon>
        <taxon>Pedaliaceae</taxon>
        <taxon>Sesamum</taxon>
    </lineage>
</organism>
<dbReference type="GO" id="GO:0008115">
    <property type="term" value="F:sarcosine oxidase activity"/>
    <property type="evidence" value="ECO:0007669"/>
    <property type="project" value="TreeGrafter"/>
</dbReference>
<gene>
    <name evidence="7" type="ORF">Sango_1927400</name>
</gene>
<comment type="similarity">
    <text evidence="2">Belongs to the MSOX/MTOX family.</text>
</comment>
<proteinExistence type="inferred from homology"/>
<dbReference type="Gene3D" id="3.30.9.10">
    <property type="entry name" value="D-Amino Acid Oxidase, subunit A, domain 2"/>
    <property type="match status" value="1"/>
</dbReference>
<evidence type="ECO:0000313" key="7">
    <source>
        <dbReference type="EMBL" id="KAK4391496.1"/>
    </source>
</evidence>